<proteinExistence type="predicted"/>
<evidence type="ECO:0000313" key="2">
    <source>
        <dbReference type="EMBL" id="MCK7612014.1"/>
    </source>
</evidence>
<sequence length="605" mass="63749">MTAAAYNLEGRWDIPAYVWPGVLGLSAALHFAFLVYGLPELPWSADASEILPETEVILEAGGPVFEEVLEQTPQPLDIQETSKTEFVEQSQPELMPVQPVETNDLEVLPSEPVQVEQVQAEPVEVDQLTVDPISGVEAPMLPQAAPVAAEIIESEEVTALQPETVLQEAVPSVETVPVETLDVPPVDNILLPETAASSQIATEIIEPAIETIVPIVVAEPALPAVTPQDSLQPALVAEAASEPLEPLTQQSTLVTDVSPSQVPLQSGQQAEDLNTVVSPVVEVTPLAPAIEPSGIDLPQSASQVILAEETAGDVAQSETVTLTPVEAPEIATIAPETQQLTDVEQVETEVAALTPADPETSAVPSIDEPSRPAEIVPPVEVATIDPLANITSYVKNYDFGDCAHLSVLSAGADSAEVTAFGTGIGAFAVFDQRFKADQGFEAAIQLRLVTQQQCALLNALGVSQGIEAAGLVELDKTVVKSGTLTTGLIQRDLPLARIAAAEEAGLDLGGKGPPELYLIDDAGQIHDGRDFLLPASSATTAGAWRFKVPVVLKSAEDQETALVLAIWNRPVSRQPPRFGTLPPSRVATVLSEPGVYSIAAFKVSR</sequence>
<accession>A0ABT0GRG4</accession>
<keyword evidence="1" id="KW-0812">Transmembrane</keyword>
<name>A0ABT0GRG4_9HYPH</name>
<dbReference type="RefSeq" id="WP_248152809.1">
    <property type="nucleotide sequence ID" value="NZ_JALNMJ010000004.1"/>
</dbReference>
<protein>
    <submittedName>
        <fullName evidence="2">Uncharacterized protein</fullName>
    </submittedName>
</protein>
<keyword evidence="3" id="KW-1185">Reference proteome</keyword>
<keyword evidence="1" id="KW-1133">Transmembrane helix</keyword>
<reference evidence="2" key="1">
    <citation type="submission" date="2022-04" db="EMBL/GenBank/DDBJ databases">
        <title>Roseibium sp. CAU 1639 isolated from mud.</title>
        <authorList>
            <person name="Kim W."/>
        </authorList>
    </citation>
    <scope>NUCLEOTIDE SEQUENCE</scope>
    <source>
        <strain evidence="2">CAU 1639</strain>
    </source>
</reference>
<dbReference type="EMBL" id="JALNMJ010000004">
    <property type="protein sequence ID" value="MCK7612014.1"/>
    <property type="molecule type" value="Genomic_DNA"/>
</dbReference>
<organism evidence="2 3">
    <name type="scientific">Roseibium sediminicola</name>
    <dbReference type="NCBI Taxonomy" id="2933272"/>
    <lineage>
        <taxon>Bacteria</taxon>
        <taxon>Pseudomonadati</taxon>
        <taxon>Pseudomonadota</taxon>
        <taxon>Alphaproteobacteria</taxon>
        <taxon>Hyphomicrobiales</taxon>
        <taxon>Stappiaceae</taxon>
        <taxon>Roseibium</taxon>
    </lineage>
</organism>
<dbReference type="Proteomes" id="UP001431221">
    <property type="component" value="Unassembled WGS sequence"/>
</dbReference>
<evidence type="ECO:0000256" key="1">
    <source>
        <dbReference type="SAM" id="Phobius"/>
    </source>
</evidence>
<feature type="transmembrane region" description="Helical" evidence="1">
    <location>
        <begin position="17"/>
        <end position="38"/>
    </location>
</feature>
<keyword evidence="1" id="KW-0472">Membrane</keyword>
<evidence type="ECO:0000313" key="3">
    <source>
        <dbReference type="Proteomes" id="UP001431221"/>
    </source>
</evidence>
<comment type="caution">
    <text evidence="2">The sequence shown here is derived from an EMBL/GenBank/DDBJ whole genome shotgun (WGS) entry which is preliminary data.</text>
</comment>
<gene>
    <name evidence="2" type="ORF">M0H32_07580</name>
</gene>